<comment type="caution">
    <text evidence="8">The sequence shown here is derived from an EMBL/GenBank/DDBJ whole genome shotgun (WGS) entry which is preliminary data.</text>
</comment>
<keyword evidence="4" id="KW-0472">Membrane</keyword>
<proteinExistence type="inferred from homology"/>
<evidence type="ECO:0000256" key="6">
    <source>
        <dbReference type="ARBA" id="ARBA00023288"/>
    </source>
</evidence>
<evidence type="ECO:0000313" key="9">
    <source>
        <dbReference type="Proteomes" id="UP000248614"/>
    </source>
</evidence>
<gene>
    <name evidence="8" type="ORF">DI632_01170</name>
</gene>
<reference evidence="8 9" key="1">
    <citation type="submission" date="2017-08" db="EMBL/GenBank/DDBJ databases">
        <title>Infants hospitalized years apart are colonized by the same room-sourced microbial strains.</title>
        <authorList>
            <person name="Brooks B."/>
            <person name="Olm M.R."/>
            <person name="Firek B.A."/>
            <person name="Baker R."/>
            <person name="Thomas B.C."/>
            <person name="Morowitz M.J."/>
            <person name="Banfield J.F."/>
        </authorList>
    </citation>
    <scope>NUCLEOTIDE SEQUENCE [LARGE SCALE GENOMIC DNA]</scope>
    <source>
        <strain evidence="8">S2_018_000_R3_110</strain>
    </source>
</reference>
<evidence type="ECO:0000313" key="8">
    <source>
        <dbReference type="EMBL" id="PZO80793.1"/>
    </source>
</evidence>
<keyword evidence="3 7" id="KW-0732">Signal</keyword>
<evidence type="ECO:0000256" key="7">
    <source>
        <dbReference type="SAM" id="SignalP"/>
    </source>
</evidence>
<keyword evidence="5" id="KW-0564">Palmitate</keyword>
<evidence type="ECO:0000256" key="2">
    <source>
        <dbReference type="ARBA" id="ARBA00022475"/>
    </source>
</evidence>
<dbReference type="EMBL" id="QFNF01000002">
    <property type="protein sequence ID" value="PZO80793.1"/>
    <property type="molecule type" value="Genomic_DNA"/>
</dbReference>
<evidence type="ECO:0000256" key="5">
    <source>
        <dbReference type="ARBA" id="ARBA00023139"/>
    </source>
</evidence>
<feature type="chain" id="PRO_5015935332" evidence="7">
    <location>
        <begin position="19"/>
        <end position="44"/>
    </location>
</feature>
<dbReference type="PROSITE" id="PS51257">
    <property type="entry name" value="PROKAR_LIPOPROTEIN"/>
    <property type="match status" value="1"/>
</dbReference>
<protein>
    <submittedName>
        <fullName evidence="8">Entericidin EcnA/B family protein</fullName>
    </submittedName>
</protein>
<comment type="similarity">
    <text evidence="1">Belongs to the EcnA/EcnB lipoprotein family.</text>
</comment>
<keyword evidence="2" id="KW-1003">Cell membrane</keyword>
<keyword evidence="6" id="KW-0449">Lipoprotein</keyword>
<dbReference type="Pfam" id="PF08085">
    <property type="entry name" value="Entericidin"/>
    <property type="match status" value="1"/>
</dbReference>
<dbReference type="Proteomes" id="UP000248614">
    <property type="component" value="Unassembled WGS sequence"/>
</dbReference>
<evidence type="ECO:0000256" key="1">
    <source>
        <dbReference type="ARBA" id="ARBA00010296"/>
    </source>
</evidence>
<dbReference type="GO" id="GO:0016020">
    <property type="term" value="C:membrane"/>
    <property type="evidence" value="ECO:0007669"/>
    <property type="project" value="InterPro"/>
</dbReference>
<dbReference type="AlphaFoldDB" id="A0A2W4ZEH5"/>
<evidence type="ECO:0000256" key="3">
    <source>
        <dbReference type="ARBA" id="ARBA00022729"/>
    </source>
</evidence>
<accession>A0A2W4ZEH5</accession>
<organism evidence="8 9">
    <name type="scientific">Sphingomonas hengshuiensis</name>
    <dbReference type="NCBI Taxonomy" id="1609977"/>
    <lineage>
        <taxon>Bacteria</taxon>
        <taxon>Pseudomonadati</taxon>
        <taxon>Pseudomonadota</taxon>
        <taxon>Alphaproteobacteria</taxon>
        <taxon>Sphingomonadales</taxon>
        <taxon>Sphingomonadaceae</taxon>
        <taxon>Sphingomonas</taxon>
    </lineage>
</organism>
<dbReference type="InterPro" id="IPR012556">
    <property type="entry name" value="Entericidin"/>
</dbReference>
<sequence>MRKILSLAVVAGALAISACNTVEGVGKDVSSAGNAVAGAANETK</sequence>
<name>A0A2W4ZEH5_9SPHN</name>
<dbReference type="GO" id="GO:0009636">
    <property type="term" value="P:response to toxic substance"/>
    <property type="evidence" value="ECO:0007669"/>
    <property type="project" value="InterPro"/>
</dbReference>
<feature type="signal peptide" evidence="7">
    <location>
        <begin position="1"/>
        <end position="18"/>
    </location>
</feature>
<evidence type="ECO:0000256" key="4">
    <source>
        <dbReference type="ARBA" id="ARBA00023136"/>
    </source>
</evidence>